<gene>
    <name evidence="1" type="ORF">SAMN04488529_11185</name>
</gene>
<dbReference type="AlphaFoldDB" id="A0A1H0UMG5"/>
<accession>A0A1H0UMG5</accession>
<dbReference type="Proteomes" id="UP000198597">
    <property type="component" value="Unassembled WGS sequence"/>
</dbReference>
<dbReference type="RefSeq" id="WP_089971667.1">
    <property type="nucleotide sequence ID" value="NZ_FNJM01000011.1"/>
</dbReference>
<keyword evidence="2" id="KW-1185">Reference proteome</keyword>
<dbReference type="OrthoDB" id="9777497at2"/>
<organism evidence="1 2">
    <name type="scientific">Clostridium gasigenes</name>
    <dbReference type="NCBI Taxonomy" id="94869"/>
    <lineage>
        <taxon>Bacteria</taxon>
        <taxon>Bacillati</taxon>
        <taxon>Bacillota</taxon>
        <taxon>Clostridia</taxon>
        <taxon>Eubacteriales</taxon>
        <taxon>Clostridiaceae</taxon>
        <taxon>Clostridium</taxon>
    </lineage>
</organism>
<evidence type="ECO:0000313" key="2">
    <source>
        <dbReference type="Proteomes" id="UP000198597"/>
    </source>
</evidence>
<reference evidence="1 2" key="1">
    <citation type="submission" date="2016-10" db="EMBL/GenBank/DDBJ databases">
        <authorList>
            <person name="de Groot N.N."/>
        </authorList>
    </citation>
    <scope>NUCLEOTIDE SEQUENCE [LARGE SCALE GENOMIC DNA]</scope>
    <source>
        <strain evidence="1 2">DSM 12272</strain>
    </source>
</reference>
<sequence>MNTETHILKEDLDIDLEKMKIPNLNEDERLIIESYVEITRHIKEIEKLFNIFRCNLKIILNHYTLYNNDTIKRNKICTFEEDDYVVINTLVINFLSSGKTLVESIENFMKSVINPELRIYNDFKCKCINRIYDTIFSYRLLIRLRDFSQHGHLPISGNYNGGYCFDLNRIITTPHFNHNKKIEEEMIKLEKEIYEKFKGYPRICFTKSISEFNLCIIEIYVEFLNAIENFFYDVLQKVNLLLNQRPDLIYKSTDRFNNHVFYKDCNGFIHCFDLQDNSKKMFLEFKEKAMKIFDYEKSAMKELNDSIKFKKNSV</sequence>
<dbReference type="EMBL" id="FNJM01000011">
    <property type="protein sequence ID" value="SDP67260.1"/>
    <property type="molecule type" value="Genomic_DNA"/>
</dbReference>
<protein>
    <submittedName>
        <fullName evidence="1">Uncharacterized protein</fullName>
    </submittedName>
</protein>
<name>A0A1H0UMG5_9CLOT</name>
<proteinExistence type="predicted"/>
<evidence type="ECO:0000313" key="1">
    <source>
        <dbReference type="EMBL" id="SDP67260.1"/>
    </source>
</evidence>